<dbReference type="PROSITE" id="PS51272">
    <property type="entry name" value="SLH"/>
    <property type="match status" value="2"/>
</dbReference>
<protein>
    <recommendedName>
        <fullName evidence="3">SLH domain-containing protein</fullName>
    </recommendedName>
</protein>
<dbReference type="Pfam" id="PF00395">
    <property type="entry name" value="SLH"/>
    <property type="match status" value="1"/>
</dbReference>
<keyword evidence="1" id="KW-0677">Repeat</keyword>
<feature type="chain" id="PRO_5018221584" description="SLH domain-containing protein" evidence="2">
    <location>
        <begin position="26"/>
        <end position="186"/>
    </location>
</feature>
<reference evidence="4 5" key="1">
    <citation type="submission" date="2018-09" db="EMBL/GenBank/DDBJ databases">
        <authorList>
            <person name="Postec A."/>
        </authorList>
    </citation>
    <scope>NUCLEOTIDE SEQUENCE [LARGE SCALE GENOMIC DNA]</scope>
    <source>
        <strain evidence="4">70B-A</strain>
    </source>
</reference>
<evidence type="ECO:0000313" key="4">
    <source>
        <dbReference type="EMBL" id="VDN48246.1"/>
    </source>
</evidence>
<dbReference type="InterPro" id="IPR001119">
    <property type="entry name" value="SLH_dom"/>
</dbReference>
<dbReference type="EMBL" id="LR130778">
    <property type="protein sequence ID" value="VDN48246.1"/>
    <property type="molecule type" value="Genomic_DNA"/>
</dbReference>
<dbReference type="Proteomes" id="UP000279029">
    <property type="component" value="Chromosome"/>
</dbReference>
<evidence type="ECO:0000256" key="1">
    <source>
        <dbReference type="ARBA" id="ARBA00022737"/>
    </source>
</evidence>
<dbReference type="OrthoDB" id="1699243at2"/>
<evidence type="ECO:0000313" key="5">
    <source>
        <dbReference type="Proteomes" id="UP000279029"/>
    </source>
</evidence>
<keyword evidence="2" id="KW-0732">Signal</keyword>
<feature type="domain" description="SLH" evidence="3">
    <location>
        <begin position="80"/>
        <end position="143"/>
    </location>
</feature>
<name>A0A3P7S028_9FIRM</name>
<gene>
    <name evidence="4" type="ORF">PATL70BA_2353</name>
</gene>
<dbReference type="AlphaFoldDB" id="A0A3P7S028"/>
<evidence type="ECO:0000256" key="2">
    <source>
        <dbReference type="SAM" id="SignalP"/>
    </source>
</evidence>
<proteinExistence type="predicted"/>
<accession>A0A3P7S028</accession>
<feature type="signal peptide" evidence="2">
    <location>
        <begin position="1"/>
        <end position="25"/>
    </location>
</feature>
<keyword evidence="5" id="KW-1185">Reference proteome</keyword>
<feature type="domain" description="SLH" evidence="3">
    <location>
        <begin position="15"/>
        <end position="79"/>
    </location>
</feature>
<organism evidence="4 5">
    <name type="scientific">Petrocella atlantisensis</name>
    <dbReference type="NCBI Taxonomy" id="2173034"/>
    <lineage>
        <taxon>Bacteria</taxon>
        <taxon>Bacillati</taxon>
        <taxon>Bacillota</taxon>
        <taxon>Clostridia</taxon>
        <taxon>Lachnospirales</taxon>
        <taxon>Vallitaleaceae</taxon>
        <taxon>Petrocella</taxon>
    </lineage>
</organism>
<sequence>MKNIMKKIMMVTMVVVLMSTTVVYGATNEESYAGNQLRTLGILRGYDDGSLKLDNPIVRAEVAALAVRILGYEGVEVDGESKSFADVPTSHWAHGVIGNANKLKLVQGYPGDTFRPAGNITYGEIVTIMVNALGKQENLTGKWPENYIQRAKSIGIIPANSSVDPSKVVTRGEVALIIWDTLLVKQ</sequence>
<dbReference type="RefSeq" id="WP_125137411.1">
    <property type="nucleotide sequence ID" value="NZ_LR130778.1"/>
</dbReference>
<evidence type="ECO:0000259" key="3">
    <source>
        <dbReference type="PROSITE" id="PS51272"/>
    </source>
</evidence>
<dbReference type="KEGG" id="cbar:PATL70BA_2353"/>